<sequence>MRDVNLLALALVRPATAVMGAEAYSQLALKAALLESLTGFPLIIDGTKCIAWILRVLLLRINGYRHGFSTTMSSTLSCDWPPATPICSAAPSLSRSICFDERSDGRCPRLMFGIPDGQSAGCLVPSVTPANSRPSPECERSKAAPEGGAAGRLGRLGRAWTTMPAP</sequence>
<protein>
    <recommendedName>
        <fullName evidence="6">Secreted protein</fullName>
    </recommendedName>
</protein>
<accession>A0AAW8DGM0</accession>
<keyword evidence="4" id="KW-1185">Reference proteome</keyword>
<evidence type="ECO:0000313" key="2">
    <source>
        <dbReference type="EMBL" id="MDP9905460.1"/>
    </source>
</evidence>
<evidence type="ECO:0008006" key="6">
    <source>
        <dbReference type="Google" id="ProtNLM"/>
    </source>
</evidence>
<comment type="caution">
    <text evidence="2">The sequence shown here is derived from an EMBL/GenBank/DDBJ whole genome shotgun (WGS) entry which is preliminary data.</text>
</comment>
<evidence type="ECO:0000313" key="4">
    <source>
        <dbReference type="Proteomes" id="UP001230951"/>
    </source>
</evidence>
<reference evidence="2 4" key="1">
    <citation type="submission" date="2023-07" db="EMBL/GenBank/DDBJ databases">
        <title>Sorghum-associated microbial communities from plants grown in Nebraska, USA.</title>
        <authorList>
            <person name="Schachtman D."/>
        </authorList>
    </citation>
    <scope>NUCLEOTIDE SEQUENCE</scope>
    <source>
        <strain evidence="2">DS1006</strain>
        <strain evidence="3 4">DS1016</strain>
    </source>
</reference>
<dbReference type="RefSeq" id="WP_253257362.1">
    <property type="nucleotide sequence ID" value="NZ_JAUSRG010000006.1"/>
</dbReference>
<dbReference type="Proteomes" id="UP001230951">
    <property type="component" value="Unassembled WGS sequence"/>
</dbReference>
<dbReference type="EMBL" id="JAUSTF010000001">
    <property type="protein sequence ID" value="MDQ0178800.1"/>
    <property type="molecule type" value="Genomic_DNA"/>
</dbReference>
<organism evidence="2 5">
    <name type="scientific">Arthrobacter bambusae</name>
    <dbReference type="NCBI Taxonomy" id="1338426"/>
    <lineage>
        <taxon>Bacteria</taxon>
        <taxon>Bacillati</taxon>
        <taxon>Actinomycetota</taxon>
        <taxon>Actinomycetes</taxon>
        <taxon>Micrococcales</taxon>
        <taxon>Micrococcaceae</taxon>
        <taxon>Arthrobacter</taxon>
    </lineage>
</organism>
<dbReference type="Gene3D" id="1.20.120.1870">
    <property type="entry name" value="Fic/DOC protein, Fido domain"/>
    <property type="match status" value="1"/>
</dbReference>
<evidence type="ECO:0000313" key="5">
    <source>
        <dbReference type="Proteomes" id="UP001242995"/>
    </source>
</evidence>
<evidence type="ECO:0000313" key="3">
    <source>
        <dbReference type="EMBL" id="MDQ0178800.1"/>
    </source>
</evidence>
<name>A0AAW8DGM0_9MICC</name>
<evidence type="ECO:0000256" key="1">
    <source>
        <dbReference type="SAM" id="MobiDB-lite"/>
    </source>
</evidence>
<proteinExistence type="predicted"/>
<dbReference type="AlphaFoldDB" id="A0AAW8DGM0"/>
<dbReference type="InterPro" id="IPR053737">
    <property type="entry name" value="Type_II_TA_Toxin"/>
</dbReference>
<dbReference type="Proteomes" id="UP001242995">
    <property type="component" value="Unassembled WGS sequence"/>
</dbReference>
<gene>
    <name evidence="2" type="ORF">J2S90_002431</name>
    <name evidence="3" type="ORF">J2S93_000207</name>
</gene>
<feature type="region of interest" description="Disordered" evidence="1">
    <location>
        <begin position="129"/>
        <end position="166"/>
    </location>
</feature>
<dbReference type="EMBL" id="JAUSRG010000006">
    <property type="protein sequence ID" value="MDP9905460.1"/>
    <property type="molecule type" value="Genomic_DNA"/>
</dbReference>